<dbReference type="GO" id="GO:0016491">
    <property type="term" value="F:oxidoreductase activity"/>
    <property type="evidence" value="ECO:0007669"/>
    <property type="project" value="InterPro"/>
</dbReference>
<dbReference type="InterPro" id="IPR017937">
    <property type="entry name" value="Thioredoxin_CS"/>
</dbReference>
<feature type="signal peptide" evidence="2">
    <location>
        <begin position="1"/>
        <end position="20"/>
    </location>
</feature>
<dbReference type="SUPFAM" id="SSF52833">
    <property type="entry name" value="Thioredoxin-like"/>
    <property type="match status" value="1"/>
</dbReference>
<evidence type="ECO:0000313" key="5">
    <source>
        <dbReference type="Proteomes" id="UP001139199"/>
    </source>
</evidence>
<dbReference type="PANTHER" id="PTHR42852:SF17">
    <property type="entry name" value="THIOREDOXIN-LIKE PROTEIN HI_1115"/>
    <property type="match status" value="1"/>
</dbReference>
<dbReference type="PROSITE" id="PS51257">
    <property type="entry name" value="PROKAR_LIPOPROTEIN"/>
    <property type="match status" value="1"/>
</dbReference>
<dbReference type="InterPro" id="IPR036249">
    <property type="entry name" value="Thioredoxin-like_sf"/>
</dbReference>
<protein>
    <submittedName>
        <fullName evidence="4">Redoxin domain-containing protein</fullName>
    </submittedName>
</protein>
<dbReference type="PANTHER" id="PTHR42852">
    <property type="entry name" value="THIOL:DISULFIDE INTERCHANGE PROTEIN DSBE"/>
    <property type="match status" value="1"/>
</dbReference>
<feature type="chain" id="PRO_5040794568" evidence="2">
    <location>
        <begin position="21"/>
        <end position="177"/>
    </location>
</feature>
<keyword evidence="1" id="KW-0676">Redox-active center</keyword>
<proteinExistence type="predicted"/>
<dbReference type="InterPro" id="IPR000866">
    <property type="entry name" value="AhpC/TSA"/>
</dbReference>
<name>A0A9X1I2H8_9FLAO</name>
<dbReference type="InterPro" id="IPR013766">
    <property type="entry name" value="Thioredoxin_domain"/>
</dbReference>
<evidence type="ECO:0000259" key="3">
    <source>
        <dbReference type="PROSITE" id="PS51352"/>
    </source>
</evidence>
<dbReference type="PROSITE" id="PS51352">
    <property type="entry name" value="THIOREDOXIN_2"/>
    <property type="match status" value="1"/>
</dbReference>
<organism evidence="4 5">
    <name type="scientific">Neotamlana laminarinivorans</name>
    <dbReference type="NCBI Taxonomy" id="2883124"/>
    <lineage>
        <taxon>Bacteria</taxon>
        <taxon>Pseudomonadati</taxon>
        <taxon>Bacteroidota</taxon>
        <taxon>Flavobacteriia</taxon>
        <taxon>Flavobacteriales</taxon>
        <taxon>Flavobacteriaceae</taxon>
        <taxon>Neotamlana</taxon>
    </lineage>
</organism>
<reference evidence="4" key="1">
    <citation type="submission" date="2021-10" db="EMBL/GenBank/DDBJ databases">
        <title>Tamlana sargassums sp. nov., and Tamlana laminarinivorans sp. nov., two new bacteria isolated from the brown alga.</title>
        <authorList>
            <person name="Li J."/>
        </authorList>
    </citation>
    <scope>NUCLEOTIDE SEQUENCE</scope>
    <source>
        <strain evidence="4">PT2-4</strain>
    </source>
</reference>
<comment type="caution">
    <text evidence="4">The sequence shown here is derived from an EMBL/GenBank/DDBJ whole genome shotgun (WGS) entry which is preliminary data.</text>
</comment>
<dbReference type="InterPro" id="IPR050553">
    <property type="entry name" value="Thioredoxin_ResA/DsbE_sf"/>
</dbReference>
<dbReference type="Gene3D" id="3.40.30.10">
    <property type="entry name" value="Glutaredoxin"/>
    <property type="match status" value="1"/>
</dbReference>
<gene>
    <name evidence="4" type="ORF">LG649_14195</name>
</gene>
<evidence type="ECO:0000313" key="4">
    <source>
        <dbReference type="EMBL" id="MCB4800001.1"/>
    </source>
</evidence>
<dbReference type="GO" id="GO:0016209">
    <property type="term" value="F:antioxidant activity"/>
    <property type="evidence" value="ECO:0007669"/>
    <property type="project" value="InterPro"/>
</dbReference>
<dbReference type="EMBL" id="JAJAPW010000007">
    <property type="protein sequence ID" value="MCB4800001.1"/>
    <property type="molecule type" value="Genomic_DNA"/>
</dbReference>
<keyword evidence="5" id="KW-1185">Reference proteome</keyword>
<dbReference type="Proteomes" id="UP001139199">
    <property type="component" value="Unassembled WGS sequence"/>
</dbReference>
<dbReference type="RefSeq" id="WP_226544485.1">
    <property type="nucleotide sequence ID" value="NZ_JAJAPW010000007.1"/>
</dbReference>
<evidence type="ECO:0000256" key="2">
    <source>
        <dbReference type="SAM" id="SignalP"/>
    </source>
</evidence>
<sequence length="177" mass="20781">MKLKLIFIVFFALISCKKEAQANKETNKKEAATVNKTSEALEVYDFNGLEKFLNFKDDKTYVVNFWATWCAPCVKELPYFEQLNEAYKDKSVEVLLVSLDFPHQYDTKLKPFIKEHKLKSKVLVLDDADMNTWIPKVNENWSGSIPATLIYNKNKKLFFEQSFNFEELENELKPFLN</sequence>
<dbReference type="Pfam" id="PF00578">
    <property type="entry name" value="AhpC-TSA"/>
    <property type="match status" value="1"/>
</dbReference>
<keyword evidence="2" id="KW-0732">Signal</keyword>
<dbReference type="AlphaFoldDB" id="A0A9X1I2H8"/>
<evidence type="ECO:0000256" key="1">
    <source>
        <dbReference type="ARBA" id="ARBA00023284"/>
    </source>
</evidence>
<accession>A0A9X1I2H8</accession>
<feature type="domain" description="Thioredoxin" evidence="3">
    <location>
        <begin position="32"/>
        <end position="177"/>
    </location>
</feature>
<dbReference type="CDD" id="cd02966">
    <property type="entry name" value="TlpA_like_family"/>
    <property type="match status" value="1"/>
</dbReference>
<dbReference type="PROSITE" id="PS00194">
    <property type="entry name" value="THIOREDOXIN_1"/>
    <property type="match status" value="1"/>
</dbReference>